<dbReference type="RefSeq" id="WP_244531267.1">
    <property type="nucleotide sequence ID" value="NZ_FPCH01000003.1"/>
</dbReference>
<proteinExistence type="inferred from homology"/>
<dbReference type="PANTHER" id="PTHR30158">
    <property type="entry name" value="ACRA/E-RELATED COMPONENT OF DRUG EFFLUX TRANSPORTER"/>
    <property type="match status" value="1"/>
</dbReference>
<feature type="domain" description="Multidrug resistance protein MdtA-like beta-barrel" evidence="6">
    <location>
        <begin position="210"/>
        <end position="279"/>
    </location>
</feature>
<evidence type="ECO:0000256" key="1">
    <source>
        <dbReference type="ARBA" id="ARBA00004196"/>
    </source>
</evidence>
<keyword evidence="9" id="KW-1185">Reference proteome</keyword>
<dbReference type="Pfam" id="PF25967">
    <property type="entry name" value="RND-MFP_C"/>
    <property type="match status" value="1"/>
</dbReference>
<protein>
    <submittedName>
        <fullName evidence="8">Membrane fusion protein, multidrug efflux system</fullName>
    </submittedName>
</protein>
<dbReference type="AlphaFoldDB" id="A0A1I7NQH8"/>
<feature type="domain" description="Multidrug resistance protein MdtA-like alpha-helical hairpin" evidence="4">
    <location>
        <begin position="106"/>
        <end position="174"/>
    </location>
</feature>
<reference evidence="9" key="1">
    <citation type="submission" date="2016-10" db="EMBL/GenBank/DDBJ databases">
        <authorList>
            <person name="Varghese N."/>
            <person name="Submissions S."/>
        </authorList>
    </citation>
    <scope>NUCLEOTIDE SEQUENCE [LARGE SCALE GENOMIC DNA]</scope>
    <source>
        <strain evidence="9">DSM 1565</strain>
    </source>
</reference>
<dbReference type="InterPro" id="IPR006143">
    <property type="entry name" value="RND_pump_MFP"/>
</dbReference>
<evidence type="ECO:0000256" key="3">
    <source>
        <dbReference type="SAM" id="SignalP"/>
    </source>
</evidence>
<evidence type="ECO:0000259" key="7">
    <source>
        <dbReference type="Pfam" id="PF25967"/>
    </source>
</evidence>
<keyword evidence="3" id="KW-0732">Signal</keyword>
<dbReference type="EMBL" id="FPCH01000003">
    <property type="protein sequence ID" value="SFV36926.1"/>
    <property type="molecule type" value="Genomic_DNA"/>
</dbReference>
<dbReference type="InterPro" id="IPR058624">
    <property type="entry name" value="MdtA-like_HH"/>
</dbReference>
<dbReference type="PANTHER" id="PTHR30158:SF3">
    <property type="entry name" value="MULTIDRUG EFFLUX PUMP SUBUNIT ACRA-RELATED"/>
    <property type="match status" value="1"/>
</dbReference>
<dbReference type="Proteomes" id="UP000199423">
    <property type="component" value="Unassembled WGS sequence"/>
</dbReference>
<dbReference type="NCBIfam" id="TIGR01730">
    <property type="entry name" value="RND_mfp"/>
    <property type="match status" value="1"/>
</dbReference>
<dbReference type="GO" id="GO:0022857">
    <property type="term" value="F:transmembrane transporter activity"/>
    <property type="evidence" value="ECO:0007669"/>
    <property type="project" value="InterPro"/>
</dbReference>
<evidence type="ECO:0000313" key="8">
    <source>
        <dbReference type="EMBL" id="SFV36926.1"/>
    </source>
</evidence>
<organism evidence="8 9">
    <name type="scientific">Hyphomicrobium facile</name>
    <dbReference type="NCBI Taxonomy" id="51670"/>
    <lineage>
        <taxon>Bacteria</taxon>
        <taxon>Pseudomonadati</taxon>
        <taxon>Pseudomonadota</taxon>
        <taxon>Alphaproteobacteria</taxon>
        <taxon>Hyphomicrobiales</taxon>
        <taxon>Hyphomicrobiaceae</taxon>
        <taxon>Hyphomicrobium</taxon>
    </lineage>
</organism>
<evidence type="ECO:0000259" key="5">
    <source>
        <dbReference type="Pfam" id="PF25917"/>
    </source>
</evidence>
<evidence type="ECO:0000313" key="9">
    <source>
        <dbReference type="Proteomes" id="UP000199423"/>
    </source>
</evidence>
<evidence type="ECO:0000259" key="4">
    <source>
        <dbReference type="Pfam" id="PF25876"/>
    </source>
</evidence>
<dbReference type="Gene3D" id="2.40.30.170">
    <property type="match status" value="1"/>
</dbReference>
<dbReference type="InterPro" id="IPR058627">
    <property type="entry name" value="MdtA-like_C"/>
</dbReference>
<dbReference type="Pfam" id="PF25876">
    <property type="entry name" value="HH_MFP_RND"/>
    <property type="match status" value="1"/>
</dbReference>
<dbReference type="Gene3D" id="2.40.420.20">
    <property type="match status" value="1"/>
</dbReference>
<dbReference type="GO" id="GO:0030313">
    <property type="term" value="C:cell envelope"/>
    <property type="evidence" value="ECO:0007669"/>
    <property type="project" value="UniProtKB-SubCell"/>
</dbReference>
<name>A0A1I7NQH8_9HYPH</name>
<dbReference type="GO" id="GO:0046677">
    <property type="term" value="P:response to antibiotic"/>
    <property type="evidence" value="ECO:0007669"/>
    <property type="project" value="TreeGrafter"/>
</dbReference>
<feature type="signal peptide" evidence="3">
    <location>
        <begin position="1"/>
        <end position="31"/>
    </location>
</feature>
<dbReference type="InterPro" id="IPR058626">
    <property type="entry name" value="MdtA-like_b-barrel"/>
</dbReference>
<dbReference type="Gene3D" id="2.40.50.100">
    <property type="match status" value="1"/>
</dbReference>
<dbReference type="SUPFAM" id="SSF111369">
    <property type="entry name" value="HlyD-like secretion proteins"/>
    <property type="match status" value="1"/>
</dbReference>
<dbReference type="STRING" id="51670.SAMN04488557_2904"/>
<dbReference type="InterPro" id="IPR058625">
    <property type="entry name" value="MdtA-like_BSH"/>
</dbReference>
<comment type="subcellular location">
    <subcellularLocation>
        <location evidence="1">Cell envelope</location>
    </subcellularLocation>
</comment>
<feature type="domain" description="Multidrug resistance protein MdtA-like barrel-sandwich hybrid" evidence="5">
    <location>
        <begin position="64"/>
        <end position="197"/>
    </location>
</feature>
<dbReference type="GO" id="GO:0005886">
    <property type="term" value="C:plasma membrane"/>
    <property type="evidence" value="ECO:0007669"/>
    <property type="project" value="TreeGrafter"/>
</dbReference>
<evidence type="ECO:0000256" key="2">
    <source>
        <dbReference type="ARBA" id="ARBA00009477"/>
    </source>
</evidence>
<sequence>MTLAHAHMLRGSVHSLAATFAIAFFAAPVLAQMPTGPPVVGYTIAEKKPVTQVEEFIGRIEAVNTVNVVARVTGQLEETTFVEGAEVKKGDVLYRLERPPFEALVQNAQAAVNQYKALLRNAVLTTGRAKSLLSGPAGQQASVDSAIAQQHAYEAQILGAEAQLKTAEINLGYTTITAPIDGKIGRTAVNVGNIVGPNSGTLTKIVSQDPMYVVFPVPAPTLMELRKMYLPKGGFKAVVLRIRLPDGSLYPQKGKLDFVDPTVATSTDTVLVRGEIPNPLAKPAKPGEITIRPLIDGEFITALIEGVEPVIALAIPRSAVLADQQGDYVYVINPDDVVTQRRIQLGQSTPALAMVSTGLSEGERVVTEGIQRVRPDIKVVPQPAGSDPTKSHGQ</sequence>
<evidence type="ECO:0000259" key="6">
    <source>
        <dbReference type="Pfam" id="PF25944"/>
    </source>
</evidence>
<feature type="domain" description="Multidrug resistance protein MdtA-like C-terminal permuted SH3" evidence="7">
    <location>
        <begin position="312"/>
        <end position="372"/>
    </location>
</feature>
<comment type="similarity">
    <text evidence="2">Belongs to the membrane fusion protein (MFP) (TC 8.A.1) family.</text>
</comment>
<accession>A0A1I7NQH8</accession>
<dbReference type="Pfam" id="PF25944">
    <property type="entry name" value="Beta-barrel_RND"/>
    <property type="match status" value="1"/>
</dbReference>
<dbReference type="Gene3D" id="1.10.287.470">
    <property type="entry name" value="Helix hairpin bin"/>
    <property type="match status" value="1"/>
</dbReference>
<dbReference type="Pfam" id="PF25917">
    <property type="entry name" value="BSH_RND"/>
    <property type="match status" value="1"/>
</dbReference>
<feature type="chain" id="PRO_5011717334" evidence="3">
    <location>
        <begin position="32"/>
        <end position="394"/>
    </location>
</feature>
<gene>
    <name evidence="8" type="ORF">SAMN04488557_2904</name>
</gene>